<accession>A0A4S4LX72</accession>
<dbReference type="GO" id="GO:0008474">
    <property type="term" value="F:palmitoyl-(protein) hydrolase activity"/>
    <property type="evidence" value="ECO:0007669"/>
    <property type="project" value="UniProtKB-EC"/>
</dbReference>
<dbReference type="AlphaFoldDB" id="A0A4S4LX72"/>
<keyword evidence="5" id="KW-0378">Hydrolase</keyword>
<keyword evidence="6" id="KW-0276">Fatty acid metabolism</keyword>
<organism evidence="11 12">
    <name type="scientific">Bondarzewia mesenterica</name>
    <dbReference type="NCBI Taxonomy" id="1095465"/>
    <lineage>
        <taxon>Eukaryota</taxon>
        <taxon>Fungi</taxon>
        <taxon>Dikarya</taxon>
        <taxon>Basidiomycota</taxon>
        <taxon>Agaricomycotina</taxon>
        <taxon>Agaricomycetes</taxon>
        <taxon>Russulales</taxon>
        <taxon>Bondarzewiaceae</taxon>
        <taxon>Bondarzewia</taxon>
    </lineage>
</organism>
<evidence type="ECO:0000313" key="11">
    <source>
        <dbReference type="EMBL" id="THH17214.1"/>
    </source>
</evidence>
<dbReference type="PANTHER" id="PTHR10655">
    <property type="entry name" value="LYSOPHOSPHOLIPASE-RELATED"/>
    <property type="match status" value="1"/>
</dbReference>
<comment type="function">
    <text evidence="7">Hydrolyzes fatty acids from S-acylated cysteine residues in proteins with a strong preference for palmitoylated G-alpha proteins over other acyl substrates. Mediates the deacylation of G-alpha proteins such as GPA1 in vivo, but has weak or no activity toward palmitoylated Ras proteins. Has weak lysophospholipase activity in vitro; however such activity may not exist in vivo.</text>
</comment>
<protein>
    <recommendedName>
        <fullName evidence="3">Acyl-protein thioesterase 1</fullName>
        <ecNumber evidence="2">3.1.2.22</ecNumber>
    </recommendedName>
    <alternativeName>
        <fullName evidence="8">Palmitoyl-protein hydrolase</fullName>
    </alternativeName>
</protein>
<dbReference type="GO" id="GO:0005737">
    <property type="term" value="C:cytoplasm"/>
    <property type="evidence" value="ECO:0007669"/>
    <property type="project" value="TreeGrafter"/>
</dbReference>
<sequence length="200" mass="21872">MTPDELRIPATEQHEATVIFLHGLGEINESWRATIQGLSRQLPKIKWILPQATSKPVTFNQGRSRPNWFDIATLPPGEAEWDGVGIAQSMSTVESIIQAEVHAGIDSRKVVLVGFSQGAALGLAVALTTLHELGGVASLSGWIPHRAREVTSSLPVSSASDNVLTVPLIDSKLSIPNPIFRFFADMEGMMKKYRLLIPRR</sequence>
<dbReference type="Proteomes" id="UP000310158">
    <property type="component" value="Unassembled WGS sequence"/>
</dbReference>
<evidence type="ECO:0000313" key="12">
    <source>
        <dbReference type="Proteomes" id="UP000310158"/>
    </source>
</evidence>
<keyword evidence="12" id="KW-1185">Reference proteome</keyword>
<dbReference type="EC" id="3.1.2.22" evidence="2"/>
<evidence type="ECO:0000256" key="8">
    <source>
        <dbReference type="ARBA" id="ARBA00031195"/>
    </source>
</evidence>
<evidence type="ECO:0000256" key="2">
    <source>
        <dbReference type="ARBA" id="ARBA00012423"/>
    </source>
</evidence>
<gene>
    <name evidence="11" type="ORF">EW146_g3557</name>
</gene>
<evidence type="ECO:0000256" key="7">
    <source>
        <dbReference type="ARBA" id="ARBA00029392"/>
    </source>
</evidence>
<dbReference type="PANTHER" id="PTHR10655:SF17">
    <property type="entry name" value="LYSOPHOSPHOLIPASE-LIKE PROTEIN 1"/>
    <property type="match status" value="1"/>
</dbReference>
<evidence type="ECO:0000256" key="6">
    <source>
        <dbReference type="ARBA" id="ARBA00022832"/>
    </source>
</evidence>
<evidence type="ECO:0000256" key="1">
    <source>
        <dbReference type="ARBA" id="ARBA00006499"/>
    </source>
</evidence>
<evidence type="ECO:0000256" key="3">
    <source>
        <dbReference type="ARBA" id="ARBA00014923"/>
    </source>
</evidence>
<name>A0A4S4LX72_9AGAM</name>
<evidence type="ECO:0000256" key="5">
    <source>
        <dbReference type="ARBA" id="ARBA00022801"/>
    </source>
</evidence>
<evidence type="ECO:0000259" key="10">
    <source>
        <dbReference type="Pfam" id="PF02230"/>
    </source>
</evidence>
<dbReference type="Gene3D" id="3.40.50.1820">
    <property type="entry name" value="alpha/beta hydrolase"/>
    <property type="match status" value="1"/>
</dbReference>
<evidence type="ECO:0000256" key="4">
    <source>
        <dbReference type="ARBA" id="ARBA00022487"/>
    </source>
</evidence>
<dbReference type="SUPFAM" id="SSF53474">
    <property type="entry name" value="alpha/beta-Hydrolases"/>
    <property type="match status" value="1"/>
</dbReference>
<dbReference type="EMBL" id="SGPL01000120">
    <property type="protein sequence ID" value="THH17214.1"/>
    <property type="molecule type" value="Genomic_DNA"/>
</dbReference>
<comment type="catalytic activity">
    <reaction evidence="9">
        <text>S-hexadecanoyl-L-cysteinyl-[protein] + H2O = L-cysteinyl-[protein] + hexadecanoate + H(+)</text>
        <dbReference type="Rhea" id="RHEA:19233"/>
        <dbReference type="Rhea" id="RHEA-COMP:10131"/>
        <dbReference type="Rhea" id="RHEA-COMP:11032"/>
        <dbReference type="ChEBI" id="CHEBI:7896"/>
        <dbReference type="ChEBI" id="CHEBI:15377"/>
        <dbReference type="ChEBI" id="CHEBI:15378"/>
        <dbReference type="ChEBI" id="CHEBI:29950"/>
        <dbReference type="ChEBI" id="CHEBI:74151"/>
        <dbReference type="EC" id="3.1.2.22"/>
    </reaction>
</comment>
<keyword evidence="6" id="KW-0443">Lipid metabolism</keyword>
<evidence type="ECO:0000256" key="9">
    <source>
        <dbReference type="ARBA" id="ARBA00047337"/>
    </source>
</evidence>
<reference evidence="11 12" key="1">
    <citation type="submission" date="2019-02" db="EMBL/GenBank/DDBJ databases">
        <title>Genome sequencing of the rare red list fungi Bondarzewia mesenterica.</title>
        <authorList>
            <person name="Buettner E."/>
            <person name="Kellner H."/>
        </authorList>
    </citation>
    <scope>NUCLEOTIDE SEQUENCE [LARGE SCALE GENOMIC DNA]</scope>
    <source>
        <strain evidence="11 12">DSM 108281</strain>
    </source>
</reference>
<proteinExistence type="inferred from homology"/>
<keyword evidence="4" id="KW-0719">Serine esterase</keyword>
<dbReference type="GO" id="GO:0006631">
    <property type="term" value="P:fatty acid metabolic process"/>
    <property type="evidence" value="ECO:0007669"/>
    <property type="project" value="UniProtKB-KW"/>
</dbReference>
<dbReference type="InterPro" id="IPR050565">
    <property type="entry name" value="LYPA1-2/EST-like"/>
</dbReference>
<dbReference type="OrthoDB" id="2418081at2759"/>
<dbReference type="GO" id="GO:0052689">
    <property type="term" value="F:carboxylic ester hydrolase activity"/>
    <property type="evidence" value="ECO:0007669"/>
    <property type="project" value="UniProtKB-KW"/>
</dbReference>
<comment type="similarity">
    <text evidence="1">Belongs to the AB hydrolase superfamily. AB hydrolase 2 family.</text>
</comment>
<comment type="caution">
    <text evidence="11">The sequence shown here is derived from an EMBL/GenBank/DDBJ whole genome shotgun (WGS) entry which is preliminary data.</text>
</comment>
<dbReference type="Pfam" id="PF02230">
    <property type="entry name" value="Abhydrolase_2"/>
    <property type="match status" value="1"/>
</dbReference>
<dbReference type="InterPro" id="IPR029058">
    <property type="entry name" value="AB_hydrolase_fold"/>
</dbReference>
<feature type="domain" description="Phospholipase/carboxylesterase/thioesterase" evidence="10">
    <location>
        <begin position="10"/>
        <end position="147"/>
    </location>
</feature>
<dbReference type="InterPro" id="IPR003140">
    <property type="entry name" value="PLipase/COase/thioEstase"/>
</dbReference>